<evidence type="ECO:0000313" key="4">
    <source>
        <dbReference type="Proteomes" id="UP000824782"/>
    </source>
</evidence>
<feature type="region of interest" description="Disordered" evidence="1">
    <location>
        <begin position="1124"/>
        <end position="1153"/>
    </location>
</feature>
<evidence type="ECO:0000313" key="3">
    <source>
        <dbReference type="EMBL" id="KAG8558457.1"/>
    </source>
</evidence>
<dbReference type="PANTHER" id="PTHR21534">
    <property type="entry name" value="KATANIN-INTERACTING PROTEIN"/>
    <property type="match status" value="1"/>
</dbReference>
<reference evidence="3" key="1">
    <citation type="thesis" date="2020" institute="ProQuest LLC" country="789 East Eisenhower Parkway, Ann Arbor, MI, USA">
        <title>Comparative Genomics and Chromosome Evolution.</title>
        <authorList>
            <person name="Mudd A.B."/>
        </authorList>
    </citation>
    <scope>NUCLEOTIDE SEQUENCE</scope>
    <source>
        <strain evidence="3">237g6f4</strain>
        <tissue evidence="3">Blood</tissue>
    </source>
</reference>
<feature type="compositionally biased region" description="Basic and acidic residues" evidence="1">
    <location>
        <begin position="687"/>
        <end position="698"/>
    </location>
</feature>
<feature type="compositionally biased region" description="Acidic residues" evidence="1">
    <location>
        <begin position="218"/>
        <end position="233"/>
    </location>
</feature>
<feature type="compositionally biased region" description="Basic and acidic residues" evidence="1">
    <location>
        <begin position="618"/>
        <end position="627"/>
    </location>
</feature>
<feature type="compositionally biased region" description="Basic and acidic residues" evidence="1">
    <location>
        <begin position="305"/>
        <end position="321"/>
    </location>
</feature>
<organism evidence="3 4">
    <name type="scientific">Engystomops pustulosus</name>
    <name type="common">Tungara frog</name>
    <name type="synonym">Physalaemus pustulosus</name>
    <dbReference type="NCBI Taxonomy" id="76066"/>
    <lineage>
        <taxon>Eukaryota</taxon>
        <taxon>Metazoa</taxon>
        <taxon>Chordata</taxon>
        <taxon>Craniata</taxon>
        <taxon>Vertebrata</taxon>
        <taxon>Euteleostomi</taxon>
        <taxon>Amphibia</taxon>
        <taxon>Batrachia</taxon>
        <taxon>Anura</taxon>
        <taxon>Neobatrachia</taxon>
        <taxon>Hyloidea</taxon>
        <taxon>Leptodactylidae</taxon>
        <taxon>Leiuperinae</taxon>
        <taxon>Engystomops</taxon>
    </lineage>
</organism>
<name>A0AAV7AAX6_ENGPU</name>
<evidence type="ECO:0000259" key="2">
    <source>
        <dbReference type="Pfam" id="PF14652"/>
    </source>
</evidence>
<feature type="compositionally biased region" description="Acidic residues" evidence="1">
    <location>
        <begin position="148"/>
        <end position="163"/>
    </location>
</feature>
<feature type="region of interest" description="Disordered" evidence="1">
    <location>
        <begin position="139"/>
        <end position="167"/>
    </location>
</feature>
<feature type="region of interest" description="Disordered" evidence="1">
    <location>
        <begin position="1"/>
        <end position="22"/>
    </location>
</feature>
<proteinExistence type="predicted"/>
<feature type="compositionally biased region" description="Polar residues" evidence="1">
    <location>
        <begin position="1142"/>
        <end position="1153"/>
    </location>
</feature>
<feature type="domain" description="KATNIP" evidence="2">
    <location>
        <begin position="919"/>
        <end position="1073"/>
    </location>
</feature>
<feature type="region of interest" description="Disordered" evidence="1">
    <location>
        <begin position="207"/>
        <end position="254"/>
    </location>
</feature>
<evidence type="ECO:0000256" key="1">
    <source>
        <dbReference type="SAM" id="MobiDB-lite"/>
    </source>
</evidence>
<keyword evidence="4" id="KW-1185">Reference proteome</keyword>
<dbReference type="InterPro" id="IPR027859">
    <property type="entry name" value="KATNIP_dom"/>
</dbReference>
<feature type="domain" description="KATNIP" evidence="2">
    <location>
        <begin position="1179"/>
        <end position="1497"/>
    </location>
</feature>
<protein>
    <recommendedName>
        <fullName evidence="2">KATNIP domain-containing protein</fullName>
    </recommendedName>
</protein>
<feature type="region of interest" description="Disordered" evidence="1">
    <location>
        <begin position="87"/>
        <end position="118"/>
    </location>
</feature>
<feature type="region of interest" description="Disordered" evidence="1">
    <location>
        <begin position="809"/>
        <end position="833"/>
    </location>
</feature>
<feature type="region of interest" description="Disordered" evidence="1">
    <location>
        <begin position="296"/>
        <end position="324"/>
    </location>
</feature>
<gene>
    <name evidence="3" type="ORF">GDO81_017002</name>
</gene>
<feature type="compositionally biased region" description="Basic and acidic residues" evidence="1">
    <location>
        <begin position="245"/>
        <end position="254"/>
    </location>
</feature>
<dbReference type="EMBL" id="WNYA01000008">
    <property type="protein sequence ID" value="KAG8558456.1"/>
    <property type="molecule type" value="Genomic_DNA"/>
</dbReference>
<dbReference type="PANTHER" id="PTHR21534:SF0">
    <property type="entry name" value="KATANIN-INTERACTING PROTEIN"/>
    <property type="match status" value="1"/>
</dbReference>
<dbReference type="Pfam" id="PF14652">
    <property type="entry name" value="DUF4457"/>
    <property type="match status" value="3"/>
</dbReference>
<dbReference type="InterPro" id="IPR026704">
    <property type="entry name" value="KATNIP"/>
</dbReference>
<comment type="caution">
    <text evidence="3">The sequence shown here is derived from an EMBL/GenBank/DDBJ whole genome shotgun (WGS) entry which is preliminary data.</text>
</comment>
<feature type="domain" description="KATNIP" evidence="2">
    <location>
        <begin position="428"/>
        <end position="581"/>
    </location>
</feature>
<feature type="region of interest" description="Disordered" evidence="1">
    <location>
        <begin position="677"/>
        <end position="698"/>
    </location>
</feature>
<feature type="compositionally biased region" description="Basic and acidic residues" evidence="1">
    <location>
        <begin position="640"/>
        <end position="649"/>
    </location>
</feature>
<dbReference type="EMBL" id="WNYA01000008">
    <property type="protein sequence ID" value="KAG8558457.1"/>
    <property type="molecule type" value="Genomic_DNA"/>
</dbReference>
<feature type="region of interest" description="Disordered" evidence="1">
    <location>
        <begin position="570"/>
        <end position="649"/>
    </location>
</feature>
<accession>A0AAV7AAX6</accession>
<sequence>MHSKSMGNDKRKQFKTKPNSVNELANQIDFDEKHDEYLVYLQQKNRALNTFRAKDPTQVKLEHLEQGFSLYINGANADLKKQYSTQDLSRGNLKTPRVRDDGFSVLPGRRNHTAPGKIQRKGWIQSSINIKSETGSRLHIGPNVNYSEDFETDEYNDGSEEEDMNSRQQYESVKTFADSGGDKVGKKRLLLDACDIKALRQSLEQSLRLQRGRKDSSSEECDSIEEEIEDETPEEPKALTSMKPKPSDAEHKRLLPGDTVVLEFNAAAVEKKEGRVLSAKRRDSADLYIPMKPVMVKSKMQRSSPRPEEPGTPRSASRIERPLSATRKCIVEGKDSEHSAYEVINAMQLENEAVRRSSSRLEQSLRSSHGRKEGVVSQAIESINLMELSQQKKLLKVLQNIDDEPVPESDAKFFSPAAEQDTIYITVEIVSNWGNPYCVGLTEIQFFNPKDEKLFVSPHDVDIRNADFPGNLHCLVNGNFQTTKECYMWMCPFHPPVQLYFVIRNPSRSCDFDICKMKIWNYNKTLSDLDIGAKHVKIYRDEDLVFDGILQKGCGNQVFDYSNTINLLNGQMKTATPPPQKDEREELGHGSNKDLGVQILPQPRSFGLSEASNMESSSKLKEDKCSEDLDVMTPSKSNISRRDKEYGDILRREMDPYSDESRSSNEPQELPFTSTQFACAESSTSTEHSHSPSDPDDLTIKEQLERLTGRKLSNSASKTPYWLESSSHLQQKNYDQSSGKPFNHSINKDCFRNENTVSSDQFIDGFLRNPSVGSRHLGRHDNKSEPLMLLQRKDCDDLESFGTKIISDQKRPVSGRREELRLKDKQSESEKFPDLSLPLASCQGNTKTRQRWSSDQENTLMESWTSLLKFNQSHKGRISNMNFEGDILDEFLHQQKTGKQNIPFKKEDAYEMPKLSTANMVENDGNDGSDFEIPVLPYGQHLCIKISTTWGDRHYVGLNGIEVFSSTGNPVQIANISAEPPNINILPAYGRDPRVVTNLTDGVNKTQDDMHVWLAPFTPGKIHFIYLDFASPCKVAMIRIWNYNKSRIHSFRGVKDIEIVLDQALIFKGEIAKASGTLTGSADQFGDTILFTMDDDILQAISVYDETFDEDFESTDLQTDEEIIKTRPRTADSGGEERPFTQAGSSEKLQGSDQKSVATVSSNFSSNIPGVYTGKCLQLNFTLTWGDLHYLGLTGLEIVGTDGEAFPLNMNIMKASPPDLSVLPEYQDDSRTLDKLIDGVNITSEDSHMWLIPFTCGENHTITINFDKAEAVAGLRFWNYNKSPEDTYRGAKIVHVTLDGCSLSPPEGFLIRKGPGNCHFDFAQEILFVDYVTEHLTDKQSSSNLKCIEPATMDYEAPLMPCGFIFQFQLLTSWGDPYYIGLNGLEMYNDHGEIIQLTENNIAAFPESINVLEGVDGDVRTPDKLIDSVNDTSDGRHAWLAPILPGLVNRIYVVFDQPTKVSMIKLWNYAKTPLRGVKEFGLLVDDLLVYNGILNQVSHISHGILPTCDPVIPFHTILFANDKKVSEAERRTLLSNHVEDQDVRMMNDNKVVVNFKKSHSADPALRPKTCVTDKLSGRQRRL</sequence>
<dbReference type="Proteomes" id="UP000824782">
    <property type="component" value="Unassembled WGS sequence"/>
</dbReference>
<feature type="compositionally biased region" description="Basic and acidic residues" evidence="1">
    <location>
        <begin position="580"/>
        <end position="592"/>
    </location>
</feature>